<feature type="transmembrane region" description="Helical" evidence="2">
    <location>
        <begin position="153"/>
        <end position="172"/>
    </location>
</feature>
<reference evidence="4 5" key="1">
    <citation type="journal article" date="2006" name="PLoS Genet.">
        <title>Secrets of soil survival revealed by the genome sequence of Arthrobacter aurescens TC1.</title>
        <authorList>
            <person name="Mongodin E.F."/>
            <person name="Shapir N."/>
            <person name="Daugherty S.C."/>
            <person name="DeBoy R.T."/>
            <person name="Emerson J.B."/>
            <person name="Shvartzbeyn A."/>
            <person name="Radune D."/>
            <person name="Vamathevan J."/>
            <person name="Riggs F."/>
            <person name="Grinberg V."/>
            <person name="Khouri H."/>
            <person name="Wackett L.P."/>
            <person name="Nelson K.E."/>
            <person name="Sadowsky M.J."/>
        </authorList>
    </citation>
    <scope>NUCLEOTIDE SEQUENCE [LARGE SCALE GENOMIC DNA]</scope>
    <source>
        <strain evidence="4 5">TC1</strain>
    </source>
</reference>
<keyword evidence="2" id="KW-0812">Transmembrane</keyword>
<feature type="transmembrane region" description="Helical" evidence="2">
    <location>
        <begin position="184"/>
        <end position="203"/>
    </location>
</feature>
<keyword evidence="2" id="KW-1133">Transmembrane helix</keyword>
<proteinExistence type="predicted"/>
<feature type="transmembrane region" description="Helical" evidence="2">
    <location>
        <begin position="74"/>
        <end position="92"/>
    </location>
</feature>
<name>A1R9A5_PAEAT</name>
<evidence type="ECO:0000256" key="1">
    <source>
        <dbReference type="SAM" id="MobiDB-lite"/>
    </source>
</evidence>
<dbReference type="HOGENOM" id="CLU_1081022_0_0_11"/>
<organism evidence="4 5">
    <name type="scientific">Paenarthrobacter aurescens (strain TC1)</name>
    <dbReference type="NCBI Taxonomy" id="290340"/>
    <lineage>
        <taxon>Bacteria</taxon>
        <taxon>Bacillati</taxon>
        <taxon>Actinomycetota</taxon>
        <taxon>Actinomycetes</taxon>
        <taxon>Micrococcales</taxon>
        <taxon>Micrococcaceae</taxon>
        <taxon>Paenarthrobacter</taxon>
    </lineage>
</organism>
<dbReference type="RefSeq" id="WP_011775748.1">
    <property type="nucleotide sequence ID" value="NC_008711.1"/>
</dbReference>
<dbReference type="Pfam" id="PF10708">
    <property type="entry name" value="DUF2510"/>
    <property type="match status" value="1"/>
</dbReference>
<feature type="compositionally biased region" description="Polar residues" evidence="1">
    <location>
        <begin position="1"/>
        <end position="11"/>
    </location>
</feature>
<protein>
    <recommendedName>
        <fullName evidence="3">DUF2510 domain-containing protein</fullName>
    </recommendedName>
</protein>
<evidence type="ECO:0000313" key="4">
    <source>
        <dbReference type="EMBL" id="ABM07007.1"/>
    </source>
</evidence>
<evidence type="ECO:0000259" key="3">
    <source>
        <dbReference type="Pfam" id="PF10708"/>
    </source>
</evidence>
<keyword evidence="2" id="KW-0472">Membrane</keyword>
<feature type="transmembrane region" description="Helical" evidence="2">
    <location>
        <begin position="118"/>
        <end position="138"/>
    </location>
</feature>
<dbReference type="EMBL" id="CP000474">
    <property type="protein sequence ID" value="ABM07007.1"/>
    <property type="molecule type" value="Genomic_DNA"/>
</dbReference>
<gene>
    <name evidence="4" type="ordered locus">AAur_3117</name>
</gene>
<keyword evidence="5" id="KW-1185">Reference proteome</keyword>
<dbReference type="InterPro" id="IPR018929">
    <property type="entry name" value="DUF2510"/>
</dbReference>
<evidence type="ECO:0000256" key="2">
    <source>
        <dbReference type="SAM" id="Phobius"/>
    </source>
</evidence>
<accession>A1R9A5</accession>
<feature type="region of interest" description="Disordered" evidence="1">
    <location>
        <begin position="1"/>
        <end position="22"/>
    </location>
</feature>
<dbReference type="AlphaFoldDB" id="A1R9A5"/>
<dbReference type="eggNOG" id="ENOG5033CYM">
    <property type="taxonomic scope" value="Bacteria"/>
</dbReference>
<feature type="domain" description="DUF2510" evidence="3">
    <location>
        <begin position="12"/>
        <end position="44"/>
    </location>
</feature>
<dbReference type="Proteomes" id="UP000000637">
    <property type="component" value="Chromosome"/>
</dbReference>
<evidence type="ECO:0000313" key="5">
    <source>
        <dbReference type="Proteomes" id="UP000000637"/>
    </source>
</evidence>
<dbReference type="KEGG" id="aau:AAur_3117"/>
<dbReference type="STRING" id="290340.AAur_3117"/>
<sequence>MTQSMPGSTTPPGWYPDPSDPRSVRWWDGHAWTAHQAPAQFQQPGQFQAPGQFQQPVQPPRPELNPQTPVYNPFIWAITLMPLVSVLLLFTWQPEFRMITTTEGVTTVDPFAMYTPGYFLLMGSGFLFYGLSVFFAYLDRQRLLKSGVVRPFHWAWAFLSALVYVIGRSVIVHKVAPKRGLWPVWATIAVFVISMVITGIWTANFMQSVYSQLGYSVQT</sequence>
<dbReference type="OrthoDB" id="5244233at2"/>